<dbReference type="EMBL" id="JACAZF010000003">
    <property type="protein sequence ID" value="KAF7310124.1"/>
    <property type="molecule type" value="Genomic_DNA"/>
</dbReference>
<dbReference type="GeneID" id="59343205"/>
<sequence length="420" mass="46052">MRSPRVPLELIALVVENLSDRDCLHNCALAASVFLYPCQKRLYDQLSLTTSIDDGAVLPVREALRPLGSLRPLHTYAEAARHFAAAPHLAGYVAMVYVAIEPESGDRDASETAEMISALLAVLTGVRRCCLLGLQEEAVVWATVAGGVRDALLGWLLAQGTLEKITVYGVVRLPRATLHVLLGASPSLHILQGDVDHANSQSALQVSEELEWMRRVAATDTRVMLLELAVATSPLIDRVLQQPEFAQYLNQLQVLNTNIQAMPLSTVCFSSAATIDTLKLDCVHATKDNLFRFPPSLPLLQGLQLTIGLHHLADSPLSDLLFLPQLLRALNEDTSCPKLRTITFIVLLQDDMVPLSEEMLSQLDKTLHAFTSLARVRWLLVASELGQSDDDAMEAFREDMVRGLSKMAAVGKVVVQHYGE</sequence>
<name>A0A8H6W8Y7_9AGAR</name>
<protein>
    <submittedName>
        <fullName evidence="1">Uncharacterized protein</fullName>
    </submittedName>
</protein>
<dbReference type="RefSeq" id="XP_037223574.1">
    <property type="nucleotide sequence ID" value="XM_037360689.1"/>
</dbReference>
<reference evidence="1" key="1">
    <citation type="submission" date="2020-05" db="EMBL/GenBank/DDBJ databases">
        <title>Mycena genomes resolve the evolution of fungal bioluminescence.</title>
        <authorList>
            <person name="Tsai I.J."/>
        </authorList>
    </citation>
    <scope>NUCLEOTIDE SEQUENCE</scope>
    <source>
        <strain evidence="1">171206Taipei</strain>
    </source>
</reference>
<dbReference type="AlphaFoldDB" id="A0A8H6W8Y7"/>
<organism evidence="1 2">
    <name type="scientific">Mycena indigotica</name>
    <dbReference type="NCBI Taxonomy" id="2126181"/>
    <lineage>
        <taxon>Eukaryota</taxon>
        <taxon>Fungi</taxon>
        <taxon>Dikarya</taxon>
        <taxon>Basidiomycota</taxon>
        <taxon>Agaricomycotina</taxon>
        <taxon>Agaricomycetes</taxon>
        <taxon>Agaricomycetidae</taxon>
        <taxon>Agaricales</taxon>
        <taxon>Marasmiineae</taxon>
        <taxon>Mycenaceae</taxon>
        <taxon>Mycena</taxon>
    </lineage>
</organism>
<evidence type="ECO:0000313" key="2">
    <source>
        <dbReference type="Proteomes" id="UP000636479"/>
    </source>
</evidence>
<gene>
    <name evidence="1" type="ORF">MIND_00385800</name>
</gene>
<keyword evidence="2" id="KW-1185">Reference proteome</keyword>
<proteinExistence type="predicted"/>
<evidence type="ECO:0000313" key="1">
    <source>
        <dbReference type="EMBL" id="KAF7310124.1"/>
    </source>
</evidence>
<accession>A0A8H6W8Y7</accession>
<dbReference type="Proteomes" id="UP000636479">
    <property type="component" value="Unassembled WGS sequence"/>
</dbReference>
<comment type="caution">
    <text evidence="1">The sequence shown here is derived from an EMBL/GenBank/DDBJ whole genome shotgun (WGS) entry which is preliminary data.</text>
</comment>